<dbReference type="EMBL" id="UYYA01004230">
    <property type="protein sequence ID" value="VDM60551.1"/>
    <property type="molecule type" value="Genomic_DNA"/>
</dbReference>
<dbReference type="OrthoDB" id="5846296at2759"/>
<evidence type="ECO:0000313" key="3">
    <source>
        <dbReference type="WBParaSite" id="ACOC_0000896501-mRNA-1"/>
    </source>
</evidence>
<dbReference type="Proteomes" id="UP000267027">
    <property type="component" value="Unassembled WGS sequence"/>
</dbReference>
<dbReference type="STRING" id="334426.A0A0R3PT91"/>
<evidence type="ECO:0000313" key="2">
    <source>
        <dbReference type="Proteomes" id="UP000267027"/>
    </source>
</evidence>
<keyword evidence="2" id="KW-1185">Reference proteome</keyword>
<gene>
    <name evidence="1" type="ORF">ACOC_LOCUS8966</name>
</gene>
<name>A0A0R3PT91_ANGCS</name>
<sequence>MTGRSIRGHYLQLKRLTVADLPRNIRKSSTSSRSLSIVSMSMCGSEMCIATETGGIWIASLPDLHLKTVPTVPQAIQSVIYMAPFIAISGDDESTTLISCDGFLVDSFAIAAKHLCKPEDNLIVMADGTRTVIYDVAIRKIVLDEKRLGRAVNVSPQGDVVILCEEELVTLRLEKCNT</sequence>
<protein>
    <submittedName>
        <fullName evidence="3">CNH domain-containing protein</fullName>
    </submittedName>
</protein>
<proteinExistence type="predicted"/>
<reference evidence="1 2" key="2">
    <citation type="submission" date="2018-11" db="EMBL/GenBank/DDBJ databases">
        <authorList>
            <consortium name="Pathogen Informatics"/>
        </authorList>
    </citation>
    <scope>NUCLEOTIDE SEQUENCE [LARGE SCALE GENOMIC DNA]</scope>
    <source>
        <strain evidence="1 2">Costa Rica</strain>
    </source>
</reference>
<accession>A0A0R3PT91</accession>
<reference evidence="3" key="1">
    <citation type="submission" date="2017-02" db="UniProtKB">
        <authorList>
            <consortium name="WormBaseParasite"/>
        </authorList>
    </citation>
    <scope>IDENTIFICATION</scope>
</reference>
<dbReference type="AlphaFoldDB" id="A0A0R3PT91"/>
<organism evidence="3">
    <name type="scientific">Angiostrongylus costaricensis</name>
    <name type="common">Nematode worm</name>
    <dbReference type="NCBI Taxonomy" id="334426"/>
    <lineage>
        <taxon>Eukaryota</taxon>
        <taxon>Metazoa</taxon>
        <taxon>Ecdysozoa</taxon>
        <taxon>Nematoda</taxon>
        <taxon>Chromadorea</taxon>
        <taxon>Rhabditida</taxon>
        <taxon>Rhabditina</taxon>
        <taxon>Rhabditomorpha</taxon>
        <taxon>Strongyloidea</taxon>
        <taxon>Metastrongylidae</taxon>
        <taxon>Angiostrongylus</taxon>
    </lineage>
</organism>
<evidence type="ECO:0000313" key="1">
    <source>
        <dbReference type="EMBL" id="VDM60551.1"/>
    </source>
</evidence>
<dbReference type="WBParaSite" id="ACOC_0000896501-mRNA-1">
    <property type="protein sequence ID" value="ACOC_0000896501-mRNA-1"/>
    <property type="gene ID" value="ACOC_0000896501"/>
</dbReference>